<proteinExistence type="predicted"/>
<evidence type="ECO:0000313" key="1">
    <source>
        <dbReference type="EMBL" id="RNJ50281.1"/>
    </source>
</evidence>
<keyword evidence="1" id="KW-0489">Methyltransferase</keyword>
<dbReference type="Proteomes" id="UP000268623">
    <property type="component" value="Unassembled WGS sequence"/>
</dbReference>
<dbReference type="InterPro" id="IPR029063">
    <property type="entry name" value="SAM-dependent_MTases_sf"/>
</dbReference>
<comment type="caution">
    <text evidence="1">The sequence shown here is derived from an EMBL/GenBank/DDBJ whole genome shotgun (WGS) entry which is preliminary data.</text>
</comment>
<evidence type="ECO:0000313" key="2">
    <source>
        <dbReference type="Proteomes" id="UP000268623"/>
    </source>
</evidence>
<organism evidence="1 2">
    <name type="scientific">Methylocystis hirsuta</name>
    <dbReference type="NCBI Taxonomy" id="369798"/>
    <lineage>
        <taxon>Bacteria</taxon>
        <taxon>Pseudomonadati</taxon>
        <taxon>Pseudomonadota</taxon>
        <taxon>Alphaproteobacteria</taxon>
        <taxon>Hyphomicrobiales</taxon>
        <taxon>Methylocystaceae</taxon>
        <taxon>Methylocystis</taxon>
    </lineage>
</organism>
<keyword evidence="1" id="KW-0808">Transferase</keyword>
<dbReference type="GO" id="GO:0008168">
    <property type="term" value="F:methyltransferase activity"/>
    <property type="evidence" value="ECO:0007669"/>
    <property type="project" value="UniProtKB-KW"/>
</dbReference>
<accession>A0A3M9XQJ7</accession>
<name>A0A3M9XQJ7_9HYPH</name>
<sequence length="226" mass="24643">MTGAKGHSAVLAMKKPSKLSEGMVWENLELFPTPPWATRALMEIAMPRIVAERPAFVWDPCAGLGHMAAPLSEYAAVHASDVHIYELAPLPAEHDSRAPEFRGPPLTTAAFGIASADFFDDAVAWSLRGRGWIVGNPPFVPAARMLAKALALDGVEGVALLLRLQWLTTEERWREIYSRTPPTVVAPFVERVPMVLGGYDPEASTATDYAWFLWSGGRRAGYGSRG</sequence>
<keyword evidence="2" id="KW-1185">Reference proteome</keyword>
<dbReference type="GO" id="GO:0032259">
    <property type="term" value="P:methylation"/>
    <property type="evidence" value="ECO:0007669"/>
    <property type="project" value="UniProtKB-KW"/>
</dbReference>
<dbReference type="AlphaFoldDB" id="A0A3M9XQJ7"/>
<dbReference type="SUPFAM" id="SSF53335">
    <property type="entry name" value="S-adenosyl-L-methionine-dependent methyltransferases"/>
    <property type="match status" value="1"/>
</dbReference>
<dbReference type="OrthoDB" id="1079385at2"/>
<reference evidence="1 2" key="1">
    <citation type="submission" date="2018-08" db="EMBL/GenBank/DDBJ databases">
        <title>Genome sequence of Methylocystis hirsuta CSC1, a methanotroph able to accumulate PHAs.</title>
        <authorList>
            <person name="Bordel S."/>
            <person name="Rodriguez E."/>
            <person name="Gancedo J."/>
            <person name="Munoz R."/>
        </authorList>
    </citation>
    <scope>NUCLEOTIDE SEQUENCE [LARGE SCALE GENOMIC DNA]</scope>
    <source>
        <strain evidence="1 2">CSC1</strain>
    </source>
</reference>
<gene>
    <name evidence="1" type="ORF">D1O30_12415</name>
</gene>
<dbReference type="RefSeq" id="WP_123176227.1">
    <property type="nucleotide sequence ID" value="NZ_QWDD01000001.1"/>
</dbReference>
<protein>
    <submittedName>
        <fullName evidence="1">SAM-dependent DNA methyltransferase</fullName>
    </submittedName>
</protein>
<dbReference type="EMBL" id="QWDD01000001">
    <property type="protein sequence ID" value="RNJ50281.1"/>
    <property type="molecule type" value="Genomic_DNA"/>
</dbReference>
<dbReference type="Gene3D" id="3.40.50.150">
    <property type="entry name" value="Vaccinia Virus protein VP39"/>
    <property type="match status" value="1"/>
</dbReference>